<dbReference type="PANTHER" id="PTHR11062:SF281">
    <property type="entry name" value="EXOSTOSIN-LIKE 2"/>
    <property type="match status" value="1"/>
</dbReference>
<organism evidence="3">
    <name type="scientific">Cladocopium goreaui</name>
    <dbReference type="NCBI Taxonomy" id="2562237"/>
    <lineage>
        <taxon>Eukaryota</taxon>
        <taxon>Sar</taxon>
        <taxon>Alveolata</taxon>
        <taxon>Dinophyceae</taxon>
        <taxon>Suessiales</taxon>
        <taxon>Symbiodiniaceae</taxon>
        <taxon>Cladocopium</taxon>
    </lineage>
</organism>
<dbReference type="GO" id="GO:0016757">
    <property type="term" value="F:glycosyltransferase activity"/>
    <property type="evidence" value="ECO:0007669"/>
    <property type="project" value="InterPro"/>
</dbReference>
<dbReference type="OrthoDB" id="1924787at2759"/>
<reference evidence="4 5" key="2">
    <citation type="submission" date="2024-05" db="EMBL/GenBank/DDBJ databases">
        <authorList>
            <person name="Chen Y."/>
            <person name="Shah S."/>
            <person name="Dougan E. K."/>
            <person name="Thang M."/>
            <person name="Chan C."/>
        </authorList>
    </citation>
    <scope>NUCLEOTIDE SEQUENCE [LARGE SCALE GENOMIC DNA]</scope>
</reference>
<evidence type="ECO:0000259" key="2">
    <source>
        <dbReference type="Pfam" id="PF03016"/>
    </source>
</evidence>
<dbReference type="InterPro" id="IPR004263">
    <property type="entry name" value="Exostosin"/>
</dbReference>
<reference evidence="3" key="1">
    <citation type="submission" date="2022-10" db="EMBL/GenBank/DDBJ databases">
        <authorList>
            <person name="Chen Y."/>
            <person name="Dougan E. K."/>
            <person name="Chan C."/>
            <person name="Rhodes N."/>
            <person name="Thang M."/>
        </authorList>
    </citation>
    <scope>NUCLEOTIDE SEQUENCE</scope>
</reference>
<dbReference type="EMBL" id="CAMXCT030005501">
    <property type="protein sequence ID" value="CAL4799818.1"/>
    <property type="molecule type" value="Genomic_DNA"/>
</dbReference>
<gene>
    <name evidence="3" type="ORF">C1SCF055_LOCUS37563</name>
</gene>
<evidence type="ECO:0000313" key="5">
    <source>
        <dbReference type="Proteomes" id="UP001152797"/>
    </source>
</evidence>
<evidence type="ECO:0000313" key="4">
    <source>
        <dbReference type="EMBL" id="CAL4799818.1"/>
    </source>
</evidence>
<dbReference type="Proteomes" id="UP001152797">
    <property type="component" value="Unassembled WGS sequence"/>
</dbReference>
<sequence length="443" mass="51590">RKARQYYLLYRELLGKFGHLRNSSGFTWNLHTHQSAGYPLIMGLQKSSCFGFDLKIYVYETEFSATPVICSQGMFADEVFVHQFMLHSSCRTENPAEADFFYVPIYASCVMSKKNKYAPEMDAWYTKLVTEKLPYFDDQGGRDHIFLWSSETYSFPSWSDYIADSLFLSVESVPIHCSDFDAFWNYTEETAEEFGAKCHHCRWCFNGWKDLVIPGFVEQWSIEKMKYLEKPHSERNYTACYFGADSDALLIYQYANATVRNDLHNFSKRTNFSIGYRFKRITDYFKRIGLCHFCFAPKGVGYWSNRLYEILFAGCIPVILSDDIGLPFGDFVDWGSFSLKWPMSEAGPALAEHLEWLVAERKDRVRHMHEAVLRNRCWFDYNSQNPSCSPYVGILRYLQRKKLATPWSQGRTWDFASAPARSPRNRTMSMGENHGGTMGAWEI</sequence>
<dbReference type="PANTHER" id="PTHR11062">
    <property type="entry name" value="EXOSTOSIN HEPARAN SULFATE GLYCOSYLTRANSFERASE -RELATED"/>
    <property type="match status" value="1"/>
</dbReference>
<keyword evidence="5" id="KW-1185">Reference proteome</keyword>
<proteinExistence type="inferred from homology"/>
<evidence type="ECO:0000256" key="1">
    <source>
        <dbReference type="ARBA" id="ARBA00010271"/>
    </source>
</evidence>
<feature type="domain" description="Exostosin GT47" evidence="2">
    <location>
        <begin position="54"/>
        <end position="343"/>
    </location>
</feature>
<dbReference type="EMBL" id="CAMXCT020005501">
    <property type="protein sequence ID" value="CAL1165881.1"/>
    <property type="molecule type" value="Genomic_DNA"/>
</dbReference>
<comment type="similarity">
    <text evidence="1">Belongs to the glycosyltransferase 47 family.</text>
</comment>
<comment type="caution">
    <text evidence="3">The sequence shown here is derived from an EMBL/GenBank/DDBJ whole genome shotgun (WGS) entry which is preliminary data.</text>
</comment>
<name>A0A9P1GFU9_9DINO</name>
<evidence type="ECO:0000313" key="3">
    <source>
        <dbReference type="EMBL" id="CAI4012506.1"/>
    </source>
</evidence>
<dbReference type="InterPro" id="IPR040911">
    <property type="entry name" value="Exostosin_GT47"/>
</dbReference>
<dbReference type="Pfam" id="PF03016">
    <property type="entry name" value="Exostosin_GT47"/>
    <property type="match status" value="1"/>
</dbReference>
<accession>A0A9P1GFU9</accession>
<dbReference type="AlphaFoldDB" id="A0A9P1GFU9"/>
<dbReference type="EMBL" id="CAMXCT010005501">
    <property type="protein sequence ID" value="CAI4012506.1"/>
    <property type="molecule type" value="Genomic_DNA"/>
</dbReference>
<protein>
    <submittedName>
        <fullName evidence="4">Glucuronosyltransferase GUT1</fullName>
    </submittedName>
</protein>
<feature type="non-terminal residue" evidence="3">
    <location>
        <position position="1"/>
    </location>
</feature>